<dbReference type="InterPro" id="IPR004919">
    <property type="entry name" value="GmrSD_N"/>
</dbReference>
<dbReference type="RefSeq" id="WP_023905871.1">
    <property type="nucleotide sequence ID" value="NZ_CAJDKC010000003.1"/>
</dbReference>
<dbReference type="Pfam" id="PF03235">
    <property type="entry name" value="GmrSD_N"/>
    <property type="match status" value="1"/>
</dbReference>
<evidence type="ECO:0000313" key="2">
    <source>
        <dbReference type="EMBL" id="CAD0303364.1"/>
    </source>
</evidence>
<evidence type="ECO:0000259" key="1">
    <source>
        <dbReference type="Pfam" id="PF03235"/>
    </source>
</evidence>
<dbReference type="EMBL" id="CAJDKC010000003">
    <property type="protein sequence ID" value="CAD0303364.1"/>
    <property type="molecule type" value="Genomic_DNA"/>
</dbReference>
<sequence length="375" mass="43324">MSEIQIEIDKPVEEMDDSYTDEDLFKISSWGADLSFRELIARYDDNELVKPELQRHYVWDRVEASRFIDSVLLGLPVPSIFLAKTKDEKLLIIDGYQRLMTVRDFVKGVFSDDNSQFSLSNSKKIHDRWRGKSFAQLDEQDKRKIRNTTIHAIIFMQQHPSSDDTSLYQIFERINTSGRSLLPQEIRNCVYQGPLNTLLISLNEDRAWRDLLGNPRRDSRMRDLELILRFFALSDKYILESQNAPYNISLKKYLNEYMGSHNTDGDVITLRSKFEKTIAFVHRIFGATAFHNVSPSDPTRLLSNLSSTVFDSVMVGSWLLMTEGGDTSKSAEYYSAAKLKKLADPGFQEILSHETMRSANIRRRAFEMRDALMSA</sequence>
<dbReference type="PANTHER" id="PTHR39639">
    <property type="entry name" value="CHROMOSOME 16, WHOLE GENOME SHOTGUN SEQUENCE"/>
    <property type="match status" value="1"/>
</dbReference>
<proteinExistence type="predicted"/>
<gene>
    <name evidence="2" type="ORF">CFBP7900_02050</name>
</gene>
<dbReference type="EMBL" id="CAJDKC010000003">
    <property type="protein sequence ID" value="CAD0303358.1"/>
    <property type="molecule type" value="Genomic_DNA"/>
</dbReference>
<reference evidence="2 3" key="1">
    <citation type="submission" date="2020-07" db="EMBL/GenBank/DDBJ databases">
        <authorList>
            <person name="Pothier F. J."/>
        </authorList>
    </citation>
    <scope>NUCLEOTIDE SEQUENCE [LARGE SCALE GENOMIC DNA]</scope>
    <source>
        <strain evidence="2 3">CFBP 7900</strain>
    </source>
</reference>
<dbReference type="PANTHER" id="PTHR39639:SF1">
    <property type="entry name" value="DUF262 DOMAIN-CONTAINING PROTEIN"/>
    <property type="match status" value="1"/>
</dbReference>
<evidence type="ECO:0000313" key="3">
    <source>
        <dbReference type="Proteomes" id="UP000587508"/>
    </source>
</evidence>
<organism evidence="2 3">
    <name type="scientific">Xanthomonas hortorum pv. carotae</name>
    <dbReference type="NCBI Taxonomy" id="487904"/>
    <lineage>
        <taxon>Bacteria</taxon>
        <taxon>Pseudomonadati</taxon>
        <taxon>Pseudomonadota</taxon>
        <taxon>Gammaproteobacteria</taxon>
        <taxon>Lysobacterales</taxon>
        <taxon>Lysobacteraceae</taxon>
        <taxon>Xanthomonas</taxon>
    </lineage>
</organism>
<protein>
    <recommendedName>
        <fullName evidence="1">GmrSD restriction endonucleases N-terminal domain-containing protein</fullName>
    </recommendedName>
</protein>
<dbReference type="AlphaFoldDB" id="A0A6V7BM64"/>
<name>A0A6V7BM64_9XANT</name>
<feature type="domain" description="GmrSD restriction endonucleases N-terminal" evidence="1">
    <location>
        <begin position="38"/>
        <end position="191"/>
    </location>
</feature>
<comment type="caution">
    <text evidence="2">The sequence shown here is derived from an EMBL/GenBank/DDBJ whole genome shotgun (WGS) entry which is preliminary data.</text>
</comment>
<dbReference type="Proteomes" id="UP000587508">
    <property type="component" value="Unassembled WGS sequence"/>
</dbReference>
<accession>A0A6V7BM64</accession>